<name>A0A0F9F874_9ZZZZ</name>
<dbReference type="Gene3D" id="3.40.50.150">
    <property type="entry name" value="Vaccinia Virus protein VP39"/>
    <property type="match status" value="1"/>
</dbReference>
<dbReference type="EMBL" id="LAZR01022264">
    <property type="protein sequence ID" value="KKL82488.1"/>
    <property type="molecule type" value="Genomic_DNA"/>
</dbReference>
<evidence type="ECO:0008006" key="2">
    <source>
        <dbReference type="Google" id="ProtNLM"/>
    </source>
</evidence>
<dbReference type="Pfam" id="PF13489">
    <property type="entry name" value="Methyltransf_23"/>
    <property type="match status" value="1"/>
</dbReference>
<gene>
    <name evidence="1" type="ORF">LCGC14_1984230</name>
</gene>
<dbReference type="AlphaFoldDB" id="A0A0F9F874"/>
<protein>
    <recommendedName>
        <fullName evidence="2">Methyltransferase type 11 domain-containing protein</fullName>
    </recommendedName>
</protein>
<reference evidence="1" key="1">
    <citation type="journal article" date="2015" name="Nature">
        <title>Complex archaea that bridge the gap between prokaryotes and eukaryotes.</title>
        <authorList>
            <person name="Spang A."/>
            <person name="Saw J.H."/>
            <person name="Jorgensen S.L."/>
            <person name="Zaremba-Niedzwiedzka K."/>
            <person name="Martijn J."/>
            <person name="Lind A.E."/>
            <person name="van Eijk R."/>
            <person name="Schleper C."/>
            <person name="Guy L."/>
            <person name="Ettema T.J."/>
        </authorList>
    </citation>
    <scope>NUCLEOTIDE SEQUENCE</scope>
</reference>
<dbReference type="InterPro" id="IPR029063">
    <property type="entry name" value="SAM-dependent_MTases_sf"/>
</dbReference>
<feature type="non-terminal residue" evidence="1">
    <location>
        <position position="270"/>
    </location>
</feature>
<accession>A0A0F9F874</accession>
<organism evidence="1">
    <name type="scientific">marine sediment metagenome</name>
    <dbReference type="NCBI Taxonomy" id="412755"/>
    <lineage>
        <taxon>unclassified sequences</taxon>
        <taxon>metagenomes</taxon>
        <taxon>ecological metagenomes</taxon>
    </lineage>
</organism>
<evidence type="ECO:0000313" key="1">
    <source>
        <dbReference type="EMBL" id="KKL82488.1"/>
    </source>
</evidence>
<sequence length="270" mass="30358">MPQVCLNIGAGSKPIEGYESIDHKNGKEGMPLKHADGSVDEIYASHVLEHFSHKDISSVVNHWATKLAPGGRLRIAVPDFEWICDNYRDGKPINVQGYVMGGHIDGDDSHHSIFDREELTELMVNAGLERVGTFQAEHDDCTQLDVSLNLQGFKPVKRLTEIGKTVALLSAPRFGPTIHMRCAIHAFSLLKIPYRVMQGVYWNQVLSSVIEEELKKDTEFIIMVDFDSVFDVQDVMELCRLMRAFPDADAICPMQMKRSDDVPLFGMPRT</sequence>
<dbReference type="SUPFAM" id="SSF53335">
    <property type="entry name" value="S-adenosyl-L-methionine-dependent methyltransferases"/>
    <property type="match status" value="1"/>
</dbReference>
<proteinExistence type="predicted"/>
<comment type="caution">
    <text evidence="1">The sequence shown here is derived from an EMBL/GenBank/DDBJ whole genome shotgun (WGS) entry which is preliminary data.</text>
</comment>